<dbReference type="EMBL" id="ML996569">
    <property type="protein sequence ID" value="KAF2759608.1"/>
    <property type="molecule type" value="Genomic_DNA"/>
</dbReference>
<proteinExistence type="predicted"/>
<dbReference type="Pfam" id="PF08695">
    <property type="entry name" value="Coa1"/>
    <property type="match status" value="1"/>
</dbReference>
<dbReference type="OrthoDB" id="2100652at2759"/>
<sequence>MPPRLPCTAPRIFRPSLRRIPCRTLIAAPKEGSGPLLTRRPDRELPNIPSRWRHLRTVPIFLLVLGASAAGIFNYQKSSSSVVSSTLYALRMSDEARNILGDEIYFANKVPWIWGTINQVQGRIDISYRVKGTRRSGMMRFVSARRERMGFFETSEWSLTLDDGTVVQLLMEDGPDPSAHTDDEEWEEQ</sequence>
<dbReference type="InterPro" id="IPR042432">
    <property type="entry name" value="Coa1_fungi"/>
</dbReference>
<dbReference type="Proteomes" id="UP000799437">
    <property type="component" value="Unassembled WGS sequence"/>
</dbReference>
<name>A0A6A6W9R1_9PEZI</name>
<reference evidence="1" key="1">
    <citation type="journal article" date="2020" name="Stud. Mycol.">
        <title>101 Dothideomycetes genomes: a test case for predicting lifestyles and emergence of pathogens.</title>
        <authorList>
            <person name="Haridas S."/>
            <person name="Albert R."/>
            <person name="Binder M."/>
            <person name="Bloem J."/>
            <person name="Labutti K."/>
            <person name="Salamov A."/>
            <person name="Andreopoulos B."/>
            <person name="Baker S."/>
            <person name="Barry K."/>
            <person name="Bills G."/>
            <person name="Bluhm B."/>
            <person name="Cannon C."/>
            <person name="Castanera R."/>
            <person name="Culley D."/>
            <person name="Daum C."/>
            <person name="Ezra D."/>
            <person name="Gonzalez J."/>
            <person name="Henrissat B."/>
            <person name="Kuo A."/>
            <person name="Liang C."/>
            <person name="Lipzen A."/>
            <person name="Lutzoni F."/>
            <person name="Magnuson J."/>
            <person name="Mondo S."/>
            <person name="Nolan M."/>
            <person name="Ohm R."/>
            <person name="Pangilinan J."/>
            <person name="Park H.-J."/>
            <person name="Ramirez L."/>
            <person name="Alfaro M."/>
            <person name="Sun H."/>
            <person name="Tritt A."/>
            <person name="Yoshinaga Y."/>
            <person name="Zwiers L.-H."/>
            <person name="Turgeon B."/>
            <person name="Goodwin S."/>
            <person name="Spatafora J."/>
            <person name="Crous P."/>
            <person name="Grigoriev I."/>
        </authorList>
    </citation>
    <scope>NUCLEOTIDE SEQUENCE</scope>
    <source>
        <strain evidence="1">CBS 121739</strain>
    </source>
</reference>
<evidence type="ECO:0000313" key="1">
    <source>
        <dbReference type="EMBL" id="KAF2759608.1"/>
    </source>
</evidence>
<protein>
    <submittedName>
        <fullName evidence="1">DUF1783-domain-containing protein</fullName>
    </submittedName>
</protein>
<evidence type="ECO:0000313" key="2">
    <source>
        <dbReference type="Proteomes" id="UP000799437"/>
    </source>
</evidence>
<keyword evidence="2" id="KW-1185">Reference proteome</keyword>
<dbReference type="AlphaFoldDB" id="A0A6A6W9R1"/>
<dbReference type="InterPro" id="IPR014807">
    <property type="entry name" value="Coa1"/>
</dbReference>
<dbReference type="PANTHER" id="PTHR28523:SF1">
    <property type="entry name" value="CYTOCHROME C OXIDASE ASSEMBLY FACTOR 1"/>
    <property type="match status" value="1"/>
</dbReference>
<dbReference type="GeneID" id="54484709"/>
<dbReference type="RefSeq" id="XP_033602059.1">
    <property type="nucleotide sequence ID" value="XM_033743655.1"/>
</dbReference>
<dbReference type="GO" id="GO:0005743">
    <property type="term" value="C:mitochondrial inner membrane"/>
    <property type="evidence" value="ECO:0007669"/>
    <property type="project" value="TreeGrafter"/>
</dbReference>
<dbReference type="GO" id="GO:0033617">
    <property type="term" value="P:mitochondrial respiratory chain complex IV assembly"/>
    <property type="evidence" value="ECO:0007669"/>
    <property type="project" value="InterPro"/>
</dbReference>
<dbReference type="PANTHER" id="PTHR28523">
    <property type="entry name" value="CYTOCHROME C OXIDASE ASSEMBLY FACTOR 1"/>
    <property type="match status" value="1"/>
</dbReference>
<organism evidence="1 2">
    <name type="scientific">Pseudovirgaria hyperparasitica</name>
    <dbReference type="NCBI Taxonomy" id="470096"/>
    <lineage>
        <taxon>Eukaryota</taxon>
        <taxon>Fungi</taxon>
        <taxon>Dikarya</taxon>
        <taxon>Ascomycota</taxon>
        <taxon>Pezizomycotina</taxon>
        <taxon>Dothideomycetes</taxon>
        <taxon>Dothideomycetes incertae sedis</taxon>
        <taxon>Acrospermales</taxon>
        <taxon>Acrospermaceae</taxon>
        <taxon>Pseudovirgaria</taxon>
    </lineage>
</organism>
<accession>A0A6A6W9R1</accession>
<gene>
    <name evidence="1" type="ORF">EJ05DRAFT_474689</name>
</gene>